<dbReference type="SUPFAM" id="SSF48403">
    <property type="entry name" value="Ankyrin repeat"/>
    <property type="match status" value="1"/>
</dbReference>
<dbReference type="Gene3D" id="1.25.40.20">
    <property type="entry name" value="Ankyrin repeat-containing domain"/>
    <property type="match status" value="2"/>
</dbReference>
<dbReference type="PANTHER" id="PTHR24198:SF165">
    <property type="entry name" value="ANKYRIN REPEAT-CONTAINING PROTEIN-RELATED"/>
    <property type="match status" value="1"/>
</dbReference>
<proteinExistence type="predicted"/>
<protein>
    <submittedName>
        <fullName evidence="1">Uncharacterized protein</fullName>
    </submittedName>
</protein>
<dbReference type="PROSITE" id="PS50297">
    <property type="entry name" value="ANK_REP_REGION"/>
    <property type="match status" value="1"/>
</dbReference>
<dbReference type="AlphaFoldDB" id="A0A8J1XWE1"/>
<dbReference type="InterPro" id="IPR002110">
    <property type="entry name" value="Ankyrin_rpt"/>
</dbReference>
<feature type="non-terminal residue" evidence="1">
    <location>
        <position position="1"/>
    </location>
</feature>
<name>A0A8J1XWE1_OWEFU</name>
<dbReference type="PROSITE" id="PS50088">
    <property type="entry name" value="ANK_REPEAT"/>
    <property type="match status" value="1"/>
</dbReference>
<sequence>DTMEDTSTVHGKLSDKSTRKLICKIKNFLHTLCIFGTLKRDQLCEAQNLTEIECDVILKHYESCGSSTAQFINCLLQSGFFDPLENLSERLIPSIIDKNQLNENARKYAKIVYLDPIANTETQNACPGSYYENYEYIDVNRPDVYGLTALEYALIYERSDLVRILLQVPQLDPNTTLHFTIAGLSADVLTNFQTRPLADMVAKRSISLQSTVRKEQLLNGLVCRKSKDFVETLLKHPNLDVNALDCDGHSALYEASQNGLFGIAKLLMEHKDIDINQHCIDGNTALHAAIQNGCHKMANVLLDNSNIKVNACNGNGETALMLSANEPHLIEKMLTSFDDIDVNAVDNNDQYSTLHRAVLAKNKESCQLLCKDERINSLVKDKHDLTPLGLLKHQNSSSEYPEILKVLQIKERKCREDETLKIKTALEHLSDVIRQSYLISNVKTFMQADIEKIKFKLSRSTKTEE</sequence>
<dbReference type="SMART" id="SM00248">
    <property type="entry name" value="ANK"/>
    <property type="match status" value="6"/>
</dbReference>
<comment type="caution">
    <text evidence="1">The sequence shown here is derived from an EMBL/GenBank/DDBJ whole genome shotgun (WGS) entry which is preliminary data.</text>
</comment>
<evidence type="ECO:0000313" key="1">
    <source>
        <dbReference type="EMBL" id="CAH1785774.1"/>
    </source>
</evidence>
<reference evidence="1" key="1">
    <citation type="submission" date="2022-03" db="EMBL/GenBank/DDBJ databases">
        <authorList>
            <person name="Martin C."/>
        </authorList>
    </citation>
    <scope>NUCLEOTIDE SEQUENCE</scope>
</reference>
<organism evidence="1 2">
    <name type="scientific">Owenia fusiformis</name>
    <name type="common">Polychaete worm</name>
    <dbReference type="NCBI Taxonomy" id="6347"/>
    <lineage>
        <taxon>Eukaryota</taxon>
        <taxon>Metazoa</taxon>
        <taxon>Spiralia</taxon>
        <taxon>Lophotrochozoa</taxon>
        <taxon>Annelida</taxon>
        <taxon>Polychaeta</taxon>
        <taxon>Sedentaria</taxon>
        <taxon>Canalipalpata</taxon>
        <taxon>Sabellida</taxon>
        <taxon>Oweniida</taxon>
        <taxon>Oweniidae</taxon>
        <taxon>Owenia</taxon>
    </lineage>
</organism>
<evidence type="ECO:0000313" key="2">
    <source>
        <dbReference type="Proteomes" id="UP000749559"/>
    </source>
</evidence>
<dbReference type="PANTHER" id="PTHR24198">
    <property type="entry name" value="ANKYRIN REPEAT AND PROTEIN KINASE DOMAIN-CONTAINING PROTEIN"/>
    <property type="match status" value="1"/>
</dbReference>
<dbReference type="Proteomes" id="UP000749559">
    <property type="component" value="Unassembled WGS sequence"/>
</dbReference>
<dbReference type="Pfam" id="PF12796">
    <property type="entry name" value="Ank_2"/>
    <property type="match status" value="1"/>
</dbReference>
<gene>
    <name evidence="1" type="ORF">OFUS_LOCUS11787</name>
</gene>
<dbReference type="InterPro" id="IPR036770">
    <property type="entry name" value="Ankyrin_rpt-contain_sf"/>
</dbReference>
<dbReference type="OrthoDB" id="6149411at2759"/>
<accession>A0A8J1XWE1</accession>
<keyword evidence="2" id="KW-1185">Reference proteome</keyword>
<dbReference type="EMBL" id="CAIIXF020000006">
    <property type="protein sequence ID" value="CAH1785774.1"/>
    <property type="molecule type" value="Genomic_DNA"/>
</dbReference>